<evidence type="ECO:0000313" key="2">
    <source>
        <dbReference type="EMBL" id="GHD27475.1"/>
    </source>
</evidence>
<evidence type="ECO:0000313" key="3">
    <source>
        <dbReference type="Proteomes" id="UP000644693"/>
    </source>
</evidence>
<keyword evidence="1" id="KW-0472">Membrane</keyword>
<dbReference type="RefSeq" id="WP_189474976.1">
    <property type="nucleotide sequence ID" value="NZ_BMYM01000001.1"/>
</dbReference>
<organism evidence="2 3">
    <name type="scientific">Parahalioglobus pacificus</name>
    <dbReference type="NCBI Taxonomy" id="930806"/>
    <lineage>
        <taxon>Bacteria</taxon>
        <taxon>Pseudomonadati</taxon>
        <taxon>Pseudomonadota</taxon>
        <taxon>Gammaproteobacteria</taxon>
        <taxon>Cellvibrionales</taxon>
        <taxon>Halieaceae</taxon>
        <taxon>Parahalioglobus</taxon>
    </lineage>
</organism>
<keyword evidence="1" id="KW-0812">Transmembrane</keyword>
<evidence type="ECO:0000256" key="1">
    <source>
        <dbReference type="SAM" id="Phobius"/>
    </source>
</evidence>
<feature type="transmembrane region" description="Helical" evidence="1">
    <location>
        <begin position="80"/>
        <end position="97"/>
    </location>
</feature>
<name>A0A919CI27_9GAMM</name>
<comment type="caution">
    <text evidence="2">The sequence shown here is derived from an EMBL/GenBank/DDBJ whole genome shotgun (WGS) entry which is preliminary data.</text>
</comment>
<keyword evidence="3" id="KW-1185">Reference proteome</keyword>
<dbReference type="EMBL" id="BMYM01000001">
    <property type="protein sequence ID" value="GHD27475.1"/>
    <property type="molecule type" value="Genomic_DNA"/>
</dbReference>
<dbReference type="Proteomes" id="UP000644693">
    <property type="component" value="Unassembled WGS sequence"/>
</dbReference>
<feature type="transmembrane region" description="Helical" evidence="1">
    <location>
        <begin position="171"/>
        <end position="189"/>
    </location>
</feature>
<dbReference type="AlphaFoldDB" id="A0A919CI27"/>
<sequence length="201" mass="22613">MEVTAADKIKDRFSTVQITIVSIFLGLAMEDLFSRFSSIESPSFFAYVILALVSLLVINLWVSYSSMAVCIRLVPKPMDAFMVFGSIMGLYILNFMITRPAYEFFYVHGVFNLGAALATFYNVHRGLSDDTIDYDPALFRPVYALNVAIFILSMAVGLVLHLHLVGQVQEALLASMVLICPPAWLWVFWVNFKQAFPVFAQ</sequence>
<keyword evidence="1" id="KW-1133">Transmembrane helix</keyword>
<feature type="transmembrane region" description="Helical" evidence="1">
    <location>
        <begin position="45"/>
        <end position="74"/>
    </location>
</feature>
<reference evidence="2" key="2">
    <citation type="submission" date="2020-09" db="EMBL/GenBank/DDBJ databases">
        <authorList>
            <person name="Sun Q."/>
            <person name="Kim S."/>
        </authorList>
    </citation>
    <scope>NUCLEOTIDE SEQUENCE</scope>
    <source>
        <strain evidence="2">KCTC 23430</strain>
    </source>
</reference>
<accession>A0A919CI27</accession>
<reference evidence="2" key="1">
    <citation type="journal article" date="2014" name="Int. J. Syst. Evol. Microbiol.">
        <title>Complete genome sequence of Corynebacterium casei LMG S-19264T (=DSM 44701T), isolated from a smear-ripened cheese.</title>
        <authorList>
            <consortium name="US DOE Joint Genome Institute (JGI-PGF)"/>
            <person name="Walter F."/>
            <person name="Albersmeier A."/>
            <person name="Kalinowski J."/>
            <person name="Ruckert C."/>
        </authorList>
    </citation>
    <scope>NUCLEOTIDE SEQUENCE</scope>
    <source>
        <strain evidence="2">KCTC 23430</strain>
    </source>
</reference>
<feature type="transmembrane region" description="Helical" evidence="1">
    <location>
        <begin position="143"/>
        <end position="164"/>
    </location>
</feature>
<protein>
    <submittedName>
        <fullName evidence="2">Uncharacterized protein</fullName>
    </submittedName>
</protein>
<feature type="transmembrane region" description="Helical" evidence="1">
    <location>
        <begin position="104"/>
        <end position="123"/>
    </location>
</feature>
<gene>
    <name evidence="2" type="ORF">GCM10007053_05810</name>
</gene>
<proteinExistence type="predicted"/>